<comment type="similarity">
    <text evidence="2">Belongs to the polysaccharide deacetylase family.</text>
</comment>
<dbReference type="PROSITE" id="PS51677">
    <property type="entry name" value="NODB"/>
    <property type="match status" value="1"/>
</dbReference>
<evidence type="ECO:0000256" key="4">
    <source>
        <dbReference type="ARBA" id="ARBA00032976"/>
    </source>
</evidence>
<evidence type="ECO:0000313" key="6">
    <source>
        <dbReference type="EMBL" id="MBD3848237.1"/>
    </source>
</evidence>
<dbReference type="InterPro" id="IPR037950">
    <property type="entry name" value="PgdA-like"/>
</dbReference>
<dbReference type="Pfam" id="PF01522">
    <property type="entry name" value="Polysacc_deac_1"/>
    <property type="match status" value="1"/>
</dbReference>
<organism evidence="6 7">
    <name type="scientific">Bosea spartocytisi</name>
    <dbReference type="NCBI Taxonomy" id="2773451"/>
    <lineage>
        <taxon>Bacteria</taxon>
        <taxon>Pseudomonadati</taxon>
        <taxon>Pseudomonadota</taxon>
        <taxon>Alphaproteobacteria</taxon>
        <taxon>Hyphomicrobiales</taxon>
        <taxon>Boseaceae</taxon>
        <taxon>Bosea</taxon>
    </lineage>
</organism>
<dbReference type="InterPro" id="IPR002509">
    <property type="entry name" value="NODB_dom"/>
</dbReference>
<evidence type="ECO:0000256" key="1">
    <source>
        <dbReference type="ARBA" id="ARBA00003236"/>
    </source>
</evidence>
<name>A0A927EC72_9HYPH</name>
<dbReference type="Gene3D" id="3.20.20.370">
    <property type="entry name" value="Glycoside hydrolase/deacetylase"/>
    <property type="match status" value="1"/>
</dbReference>
<dbReference type="RefSeq" id="WP_133563457.1">
    <property type="nucleotide sequence ID" value="NZ_JACXWY010000016.1"/>
</dbReference>
<accession>A0A927EC72</accession>
<proteinExistence type="inferred from homology"/>
<dbReference type="Proteomes" id="UP000619295">
    <property type="component" value="Unassembled WGS sequence"/>
</dbReference>
<sequence length="290" mass="33001">MLTDFPHRIANLSDPAPDYPWPAGYRCAVFPAFDVDAETAWLQYDAKNTDRLVTLSFGGYEERVGVPKILDQLRAMEIKATFFIPGWVVEVHPGMCEAIVKDGHEVGHHGYSHKRPDPADFAVDKEEIDKTLDIFKRILGVTPVGYRAPSGENYDELLGYLREKGIVYSSSFRDDIRPYRHTLRDGSKGPVELPVNMSFDDWLYGLSQRFSPRPMFPKEHVLSIWNDELDQTREWGGLVSMVMHPQVSGRPMRIGIMRDFLARARGYGDVWIATGKEIAEHFLAQEKKAG</sequence>
<comment type="caution">
    <text evidence="6">The sequence shown here is derived from an EMBL/GenBank/DDBJ whole genome shotgun (WGS) entry which is preliminary data.</text>
</comment>
<evidence type="ECO:0000313" key="7">
    <source>
        <dbReference type="Proteomes" id="UP000619295"/>
    </source>
</evidence>
<comment type="function">
    <text evidence="1">Is involved in generating a small heat-stable compound (Nod), an acylated oligomer of N-acetylglucosamine, that stimulates mitosis in various plant protoplasts.</text>
</comment>
<dbReference type="SUPFAM" id="SSF88713">
    <property type="entry name" value="Glycoside hydrolase/deacetylase"/>
    <property type="match status" value="1"/>
</dbReference>
<dbReference type="GO" id="GO:0005975">
    <property type="term" value="P:carbohydrate metabolic process"/>
    <property type="evidence" value="ECO:0007669"/>
    <property type="project" value="InterPro"/>
</dbReference>
<dbReference type="PANTHER" id="PTHR47561:SF1">
    <property type="entry name" value="POLYSACCHARIDE DEACETYLASE FAMILY PROTEIN (AFU_ORTHOLOGUE AFUA_6G05030)"/>
    <property type="match status" value="1"/>
</dbReference>
<protein>
    <recommendedName>
        <fullName evidence="3">Chitooligosaccharide deacetylase</fullName>
    </recommendedName>
    <alternativeName>
        <fullName evidence="4">Nodulation protein B</fullName>
    </alternativeName>
</protein>
<dbReference type="GO" id="GO:0016810">
    <property type="term" value="F:hydrolase activity, acting on carbon-nitrogen (but not peptide) bonds"/>
    <property type="evidence" value="ECO:0007669"/>
    <property type="project" value="InterPro"/>
</dbReference>
<dbReference type="PANTHER" id="PTHR47561">
    <property type="entry name" value="POLYSACCHARIDE DEACETYLASE FAMILY PROTEIN (AFU_ORTHOLOGUE AFUA_6G05030)"/>
    <property type="match status" value="1"/>
</dbReference>
<dbReference type="EMBL" id="JACXWY010000016">
    <property type="protein sequence ID" value="MBD3848237.1"/>
    <property type="molecule type" value="Genomic_DNA"/>
</dbReference>
<dbReference type="CDD" id="cd10938">
    <property type="entry name" value="CE4_HpPgdA_like"/>
    <property type="match status" value="1"/>
</dbReference>
<reference evidence="6" key="1">
    <citation type="submission" date="2020-09" db="EMBL/GenBank/DDBJ databases">
        <title>Bosea spartocytisi sp. nov. a root nodule endophyte of Spartocytisus supranubius in the high mountain ecosystem fo the Teide National Park (Canary Islands, Spain).</title>
        <authorList>
            <person name="Pulido-Suarez L."/>
            <person name="Peix A."/>
            <person name="Igual J.M."/>
            <person name="Socas-Perez N."/>
            <person name="Velazquez E."/>
            <person name="Flores-Felix J.D."/>
            <person name="Leon-Barrios M."/>
        </authorList>
    </citation>
    <scope>NUCLEOTIDE SEQUENCE</scope>
    <source>
        <strain evidence="6">SSUT16</strain>
    </source>
</reference>
<dbReference type="AlphaFoldDB" id="A0A927EC72"/>
<evidence type="ECO:0000256" key="3">
    <source>
        <dbReference type="ARBA" id="ARBA00020071"/>
    </source>
</evidence>
<feature type="domain" description="NodB homology" evidence="5">
    <location>
        <begin position="51"/>
        <end position="290"/>
    </location>
</feature>
<evidence type="ECO:0000259" key="5">
    <source>
        <dbReference type="PROSITE" id="PS51677"/>
    </source>
</evidence>
<gene>
    <name evidence="6" type="ORF">IED13_21275</name>
</gene>
<evidence type="ECO:0000256" key="2">
    <source>
        <dbReference type="ARBA" id="ARBA00010973"/>
    </source>
</evidence>
<keyword evidence="7" id="KW-1185">Reference proteome</keyword>
<dbReference type="InterPro" id="IPR011330">
    <property type="entry name" value="Glyco_hydro/deAcase_b/a-brl"/>
</dbReference>